<keyword evidence="2" id="KW-1185">Reference proteome</keyword>
<name>A0ABP2C3K9_9FIRM</name>
<dbReference type="Gene3D" id="3.55.50.10">
    <property type="entry name" value="Baseplate protein-like domains"/>
    <property type="match status" value="1"/>
</dbReference>
<evidence type="ECO:0000313" key="1">
    <source>
        <dbReference type="EMBL" id="CVK18457.1"/>
    </source>
</evidence>
<comment type="caution">
    <text evidence="1">The sequence shown here is derived from an EMBL/GenBank/DDBJ whole genome shotgun (WGS) entry which is preliminary data.</text>
</comment>
<dbReference type="SUPFAM" id="SSF69279">
    <property type="entry name" value="Phage tail proteins"/>
    <property type="match status" value="1"/>
</dbReference>
<proteinExistence type="predicted"/>
<dbReference type="Proteomes" id="UP000245702">
    <property type="component" value="Unassembled WGS sequence"/>
</dbReference>
<accession>A0ABP2C3K9</accession>
<dbReference type="Pfam" id="PF05954">
    <property type="entry name" value="Phage_GPD"/>
    <property type="match status" value="1"/>
</dbReference>
<reference evidence="1 2" key="1">
    <citation type="submission" date="2016-01" db="EMBL/GenBank/DDBJ databases">
        <authorList>
            <person name="Brown R."/>
        </authorList>
    </citation>
    <scope>NUCLEOTIDE SEQUENCE [LARGE SCALE GENOMIC DNA]</scope>
    <source>
        <strain evidence="1">Sporomusa sphaeroides DSM 2875</strain>
    </source>
</reference>
<organism evidence="1 2">
    <name type="scientific">Sporomusa sphaeroides DSM 2875</name>
    <dbReference type="NCBI Taxonomy" id="1337886"/>
    <lineage>
        <taxon>Bacteria</taxon>
        <taxon>Bacillati</taxon>
        <taxon>Bacillota</taxon>
        <taxon>Negativicutes</taxon>
        <taxon>Selenomonadales</taxon>
        <taxon>Sporomusaceae</taxon>
        <taxon>Sporomusa</taxon>
    </lineage>
</organism>
<sequence>MQARRAKLKLLYNNKDISADLAVYLLSWSYTDHASGKADDLQISLEDRAGLWMGDWLPDKGATLTASVVTEHWTEQEKTEELPLGVFEIDAIDGKASPATVTIKALSVPESASLRGEEKTRSWEKVKLSTIARDIATKAGLTLFYDTDDDPEEDRVEQTEQSDLAFLQQRCEDAGLSLKVSDQQIVIFDEEKYEAMEPVLTIKRGQSHILDHSFSTTTRDVYSACRVEYHDPKGKKSISHTYRAPNKPATGKTLVINQRVKSIAKAEKLARKKLRKQNKGETKMSFSLLGDIRLLAARTVMVEGYGKFDGKYFIEEATHAGAGYTVKIDLRRVLEGY</sequence>
<evidence type="ECO:0000313" key="2">
    <source>
        <dbReference type="Proteomes" id="UP000245702"/>
    </source>
</evidence>
<dbReference type="RefSeq" id="WP_075756385.1">
    <property type="nucleotide sequence ID" value="NZ_CP146991.1"/>
</dbReference>
<dbReference type="EMBL" id="FCOW01000004">
    <property type="protein sequence ID" value="CVK18457.1"/>
    <property type="molecule type" value="Genomic_DNA"/>
</dbReference>
<gene>
    <name evidence="1" type="ORF">SSPH_01095</name>
</gene>
<protein>
    <submittedName>
        <fullName evidence="1">Phage late control gene D protein (GPD)</fullName>
    </submittedName>
</protein>